<comment type="caution">
    <text evidence="2">The sequence shown here is derived from an EMBL/GenBank/DDBJ whole genome shotgun (WGS) entry which is preliminary data.</text>
</comment>
<feature type="compositionally biased region" description="Polar residues" evidence="1">
    <location>
        <begin position="199"/>
        <end position="213"/>
    </location>
</feature>
<feature type="compositionally biased region" description="Low complexity" evidence="1">
    <location>
        <begin position="396"/>
        <end position="412"/>
    </location>
</feature>
<reference evidence="2 3" key="1">
    <citation type="submission" date="2017-08" db="EMBL/GenBank/DDBJ databases">
        <title>Acidophilic green algal genome provides insights into adaptation to an acidic environment.</title>
        <authorList>
            <person name="Hirooka S."/>
            <person name="Hirose Y."/>
            <person name="Kanesaki Y."/>
            <person name="Higuchi S."/>
            <person name="Fujiwara T."/>
            <person name="Onuma R."/>
            <person name="Era A."/>
            <person name="Ohbayashi R."/>
            <person name="Uzuka A."/>
            <person name="Nozaki H."/>
            <person name="Yoshikawa H."/>
            <person name="Miyagishima S.Y."/>
        </authorList>
    </citation>
    <scope>NUCLEOTIDE SEQUENCE [LARGE SCALE GENOMIC DNA]</scope>
    <source>
        <strain evidence="2 3">NIES-2499</strain>
    </source>
</reference>
<protein>
    <submittedName>
        <fullName evidence="2">Uncharacterized protein</fullName>
    </submittedName>
</protein>
<organism evidence="2 3">
    <name type="scientific">Chlamydomonas eustigma</name>
    <dbReference type="NCBI Taxonomy" id="1157962"/>
    <lineage>
        <taxon>Eukaryota</taxon>
        <taxon>Viridiplantae</taxon>
        <taxon>Chlorophyta</taxon>
        <taxon>core chlorophytes</taxon>
        <taxon>Chlorophyceae</taxon>
        <taxon>CS clade</taxon>
        <taxon>Chlamydomonadales</taxon>
        <taxon>Chlamydomonadaceae</taxon>
        <taxon>Chlamydomonas</taxon>
    </lineage>
</organism>
<proteinExistence type="predicted"/>
<accession>A0A250XFP8</accession>
<gene>
    <name evidence="2" type="ORF">CEUSTIGMA_g9329.t1</name>
</gene>
<feature type="region of interest" description="Disordered" evidence="1">
    <location>
        <begin position="376"/>
        <end position="414"/>
    </location>
</feature>
<evidence type="ECO:0000256" key="1">
    <source>
        <dbReference type="SAM" id="MobiDB-lite"/>
    </source>
</evidence>
<name>A0A250XFP8_9CHLO</name>
<dbReference type="EMBL" id="BEGY01000072">
    <property type="protein sequence ID" value="GAX81901.1"/>
    <property type="molecule type" value="Genomic_DNA"/>
</dbReference>
<sequence length="478" mass="52830">MSCLRCKYGSASLLFSTPAPCSRQIIMTTRSAHTVKVKAQGGWKNFKTPKNSYDDDTLRFKEYQARLDSFRNIPQHKWQSEAASRYDNTDSSFLFWLSDLQRDPSTSAEDKQFLGKLCAELVFIREWQDDQANRLLLPNLASSLAYNNYQAWKAENPGMLTPEPVNGLMVEQLYRLGEQEERRLQEGTSPWSRGLGYDGTSSNSSTAPNSGQDASRHSGSSLSSSRSSRMKSSIDSFAQRNKGYQELAEGAMAKARARLLGYDQGAAQVLDALLQQYMSREERANVLPEAFTPPGIQLVMADENTCISTNKDGEPTAVAAANPLRTNKNGFIVGGRSVAGATKQDSMSLSYAPVSQQAVAERACTTPQDLLKEIGSRKQVNNSADMGQSRKDVPDVPQKTVSQSPSSSTSSSNRPAIEIEGCLAEHQVINNDGLPRLHTTLPSGEDMLQVLAELEEDVQEYYDHVYVHLSPLERFGNR</sequence>
<keyword evidence="3" id="KW-1185">Reference proteome</keyword>
<dbReference type="OrthoDB" id="538515at2759"/>
<dbReference type="Proteomes" id="UP000232323">
    <property type="component" value="Unassembled WGS sequence"/>
</dbReference>
<evidence type="ECO:0000313" key="3">
    <source>
        <dbReference type="Proteomes" id="UP000232323"/>
    </source>
</evidence>
<feature type="compositionally biased region" description="Low complexity" evidence="1">
    <location>
        <begin position="217"/>
        <end position="235"/>
    </location>
</feature>
<feature type="region of interest" description="Disordered" evidence="1">
    <location>
        <begin position="180"/>
        <end position="235"/>
    </location>
</feature>
<dbReference type="AlphaFoldDB" id="A0A250XFP8"/>
<evidence type="ECO:0000313" key="2">
    <source>
        <dbReference type="EMBL" id="GAX81901.1"/>
    </source>
</evidence>